<proteinExistence type="predicted"/>
<dbReference type="STRING" id="1088818.A0A2I0B9X6"/>
<dbReference type="OrthoDB" id="1724135at2759"/>
<evidence type="ECO:0000256" key="1">
    <source>
        <dbReference type="SAM" id="SignalP"/>
    </source>
</evidence>
<dbReference type="PANTHER" id="PTHR34677">
    <property type="match status" value="1"/>
</dbReference>
<name>A0A2I0B9X6_9ASPA</name>
<feature type="signal peptide" evidence="1">
    <location>
        <begin position="1"/>
        <end position="27"/>
    </location>
</feature>
<evidence type="ECO:0000313" key="2">
    <source>
        <dbReference type="EMBL" id="PKA64594.1"/>
    </source>
</evidence>
<evidence type="ECO:0000313" key="3">
    <source>
        <dbReference type="Proteomes" id="UP000236161"/>
    </source>
</evidence>
<protein>
    <submittedName>
        <fullName evidence="2">Uncharacterized protein</fullName>
    </submittedName>
</protein>
<sequence length="119" mass="13248">MGWRRKGQWLSLVLSSMVVAVVMEASAGSESEVVVRFVKAPHPLSALDSATFEFEVLEERNGVLCSDCTIRCKLDGNKFSDCDSRQASYRSLSEGDHMFEACVDGYREIHCASYNWTVG</sequence>
<dbReference type="EMBL" id="KZ451903">
    <property type="protein sequence ID" value="PKA64594.1"/>
    <property type="molecule type" value="Genomic_DNA"/>
</dbReference>
<keyword evidence="1" id="KW-0732">Signal</keyword>
<accession>A0A2I0B9X6</accession>
<organism evidence="2 3">
    <name type="scientific">Apostasia shenzhenica</name>
    <dbReference type="NCBI Taxonomy" id="1088818"/>
    <lineage>
        <taxon>Eukaryota</taxon>
        <taxon>Viridiplantae</taxon>
        <taxon>Streptophyta</taxon>
        <taxon>Embryophyta</taxon>
        <taxon>Tracheophyta</taxon>
        <taxon>Spermatophyta</taxon>
        <taxon>Magnoliopsida</taxon>
        <taxon>Liliopsida</taxon>
        <taxon>Asparagales</taxon>
        <taxon>Orchidaceae</taxon>
        <taxon>Apostasioideae</taxon>
        <taxon>Apostasia</taxon>
    </lineage>
</organism>
<gene>
    <name evidence="2" type="ORF">AXF42_Ash007340</name>
</gene>
<dbReference type="Proteomes" id="UP000236161">
    <property type="component" value="Unassembled WGS sequence"/>
</dbReference>
<keyword evidence="3" id="KW-1185">Reference proteome</keyword>
<reference evidence="2 3" key="1">
    <citation type="journal article" date="2017" name="Nature">
        <title>The Apostasia genome and the evolution of orchids.</title>
        <authorList>
            <person name="Zhang G.Q."/>
            <person name="Liu K.W."/>
            <person name="Li Z."/>
            <person name="Lohaus R."/>
            <person name="Hsiao Y.Y."/>
            <person name="Niu S.C."/>
            <person name="Wang J.Y."/>
            <person name="Lin Y.C."/>
            <person name="Xu Q."/>
            <person name="Chen L.J."/>
            <person name="Yoshida K."/>
            <person name="Fujiwara S."/>
            <person name="Wang Z.W."/>
            <person name="Zhang Y.Q."/>
            <person name="Mitsuda N."/>
            <person name="Wang M."/>
            <person name="Liu G.H."/>
            <person name="Pecoraro L."/>
            <person name="Huang H.X."/>
            <person name="Xiao X.J."/>
            <person name="Lin M."/>
            <person name="Wu X.Y."/>
            <person name="Wu W.L."/>
            <person name="Chen Y.Y."/>
            <person name="Chang S.B."/>
            <person name="Sakamoto S."/>
            <person name="Ohme-Takagi M."/>
            <person name="Yagi M."/>
            <person name="Zeng S.J."/>
            <person name="Shen C.Y."/>
            <person name="Yeh C.M."/>
            <person name="Luo Y.B."/>
            <person name="Tsai W.C."/>
            <person name="Van de Peer Y."/>
            <person name="Liu Z.J."/>
        </authorList>
    </citation>
    <scope>NUCLEOTIDE SEQUENCE [LARGE SCALE GENOMIC DNA]</scope>
    <source>
        <strain evidence="3">cv. Shenzhen</strain>
        <tissue evidence="2">Stem</tissue>
    </source>
</reference>
<feature type="chain" id="PRO_5014112352" evidence="1">
    <location>
        <begin position="28"/>
        <end position="119"/>
    </location>
</feature>
<dbReference type="AlphaFoldDB" id="A0A2I0B9X6"/>
<dbReference type="PANTHER" id="PTHR34677:SF1">
    <property type="entry name" value="TRANSMEMBRANE PROTEIN"/>
    <property type="match status" value="1"/>
</dbReference>